<dbReference type="RefSeq" id="WP_191734241.1">
    <property type="nucleotide sequence ID" value="NZ_JACSPR010000009.1"/>
</dbReference>
<protein>
    <recommendedName>
        <fullName evidence="3">Fibronectin type-III domain-containing protein</fullName>
    </recommendedName>
</protein>
<dbReference type="PROSITE" id="PS50853">
    <property type="entry name" value="FN3"/>
    <property type="match status" value="1"/>
</dbReference>
<proteinExistence type="predicted"/>
<gene>
    <name evidence="4" type="ORF">H9627_11825</name>
</gene>
<dbReference type="InterPro" id="IPR036116">
    <property type="entry name" value="FN3_sf"/>
</dbReference>
<reference evidence="4 5" key="1">
    <citation type="submission" date="2020-08" db="EMBL/GenBank/DDBJ databases">
        <title>A Genomic Blueprint of the Chicken Gut Microbiome.</title>
        <authorList>
            <person name="Gilroy R."/>
            <person name="Ravi A."/>
            <person name="Getino M."/>
            <person name="Pursley I."/>
            <person name="Horton D.L."/>
            <person name="Alikhan N.-F."/>
            <person name="Baker D."/>
            <person name="Gharbi K."/>
            <person name="Hall N."/>
            <person name="Watson M."/>
            <person name="Adriaenssens E.M."/>
            <person name="Foster-Nyarko E."/>
            <person name="Jarju S."/>
            <person name="Secka A."/>
            <person name="Antonio M."/>
            <person name="Oren A."/>
            <person name="Chaudhuri R."/>
            <person name="La Ragione R.M."/>
            <person name="Hildebrand F."/>
            <person name="Pallen M.J."/>
        </authorList>
    </citation>
    <scope>NUCLEOTIDE SEQUENCE [LARGE SCALE GENOMIC DNA]</scope>
    <source>
        <strain evidence="4 5">Sa1YVA5</strain>
    </source>
</reference>
<comment type="caution">
    <text evidence="4">The sequence shown here is derived from an EMBL/GenBank/DDBJ whole genome shotgun (WGS) entry which is preliminary data.</text>
</comment>
<feature type="domain" description="Fibronectin type-III" evidence="3">
    <location>
        <begin position="426"/>
        <end position="522"/>
    </location>
</feature>
<dbReference type="CDD" id="cd00063">
    <property type="entry name" value="FN3"/>
    <property type="match status" value="2"/>
</dbReference>
<keyword evidence="2" id="KW-0624">Polysaccharide degradation</keyword>
<evidence type="ECO:0000259" key="3">
    <source>
        <dbReference type="PROSITE" id="PS50853"/>
    </source>
</evidence>
<dbReference type="SUPFAM" id="SSF49265">
    <property type="entry name" value="Fibronectin type III"/>
    <property type="match status" value="1"/>
</dbReference>
<dbReference type="Gene3D" id="2.60.40.10">
    <property type="entry name" value="Immunoglobulins"/>
    <property type="match status" value="2"/>
</dbReference>
<evidence type="ECO:0000256" key="1">
    <source>
        <dbReference type="ARBA" id="ARBA00023295"/>
    </source>
</evidence>
<evidence type="ECO:0000313" key="4">
    <source>
        <dbReference type="EMBL" id="MBD8030998.1"/>
    </source>
</evidence>
<dbReference type="AlphaFoldDB" id="A0A8I0HR44"/>
<evidence type="ECO:0000313" key="5">
    <source>
        <dbReference type="Proteomes" id="UP000650224"/>
    </source>
</evidence>
<keyword evidence="1" id="KW-0326">Glycosidase</keyword>
<keyword evidence="5" id="KW-1185">Reference proteome</keyword>
<dbReference type="InterPro" id="IPR013783">
    <property type="entry name" value="Ig-like_fold"/>
</dbReference>
<dbReference type="InterPro" id="IPR003961">
    <property type="entry name" value="FN3_dom"/>
</dbReference>
<keyword evidence="2" id="KW-0119">Carbohydrate metabolism</keyword>
<organism evidence="4 5">
    <name type="scientific">Corynebacterium gallinarum</name>
    <dbReference type="NCBI Taxonomy" id="2762214"/>
    <lineage>
        <taxon>Bacteria</taxon>
        <taxon>Bacillati</taxon>
        <taxon>Actinomycetota</taxon>
        <taxon>Actinomycetes</taxon>
        <taxon>Mycobacteriales</taxon>
        <taxon>Corynebacteriaceae</taxon>
        <taxon>Corynebacterium</taxon>
    </lineage>
</organism>
<evidence type="ECO:0000256" key="2">
    <source>
        <dbReference type="ARBA" id="ARBA00023326"/>
    </source>
</evidence>
<sequence>MAKTQEEFRKTFATRHLRQFEPSTKQGLQLAVLLDRLEENNWDFSGDLQKALSGFNLAQLFWVTADMDKDQVSTQLMWVDMALNNSQNPLPVRVKGLKDRLKASRGGEWSDELVNLIMSQAQTTGQEILDRLLDRARKEADGLGVFPRARLEELRATYAEGYASEDVEAHFNASGLKVVEPYSPLPGDVPPWFHRMMNQDLNMLSLIALVFFDQKTIPKIPVLERCTLSRDQLAEAKDRVNKGHGTGIHTDQIPASIDLIMREYPTDEKLRDLLRLSLQNVAAKRLAGLSTPVEARDDLVDRGVEITDASRIVLALISESVPGKSSEPTWGMVLAALAGGRLREARQLADQVESASAKPEDDSERGKALDRLNEHEQKVASLVEDYHRAFDGGDVHTALTALKDAERLCTDDPDLQRMVTQLPPGPPRNVSAQVLSDHKAVQLSWSAGINTRDSTQHQVSLQVGDVPEGTTNGTVLASRTTEFSFLAPVTEVGETLHFGVSSTNGGGWSAPSWVEVVVAPPVSNVRVVAEETAVNLTWEAHPAVTAVRVSYSGAGTEKKVTSPQTQGITISDLQHSESYRFVLTAEYTSRKGGTFRSEPVSLTAVPRGRARPVKQLTHDFGRGPGGQSELSLYWSTLRGYDIYIYALAHKCPYGFGERVPLEDLKKHGTRMTGTALQRGTVEGLKATPKSGEHIYVPVTIDGTVGVIGQSTTIGFTPSLTNVAFKRLGNTALISWEWPQGVNDVEAKWSGPHKGQRMISRTEYQKEGGLRIDVGATASRLTLSAVAFGEDTMWMSQEKLISIPAIDQVVTYVTAVSRNWRNRPKHVDFCFSVSPASAGLSFTFIPVLGVGQYPPAHPTVNGAIALDPVRVKMQEASEQGANTRAHVRVSLDGRGEFRWVRAFTEDSGVLLENRD</sequence>
<dbReference type="EMBL" id="JACSPR010000009">
    <property type="protein sequence ID" value="MBD8030998.1"/>
    <property type="molecule type" value="Genomic_DNA"/>
</dbReference>
<keyword evidence="1" id="KW-0378">Hydrolase</keyword>
<dbReference type="GO" id="GO:0016798">
    <property type="term" value="F:hydrolase activity, acting on glycosyl bonds"/>
    <property type="evidence" value="ECO:0007669"/>
    <property type="project" value="UniProtKB-KW"/>
</dbReference>
<dbReference type="SMART" id="SM00060">
    <property type="entry name" value="FN3"/>
    <property type="match status" value="2"/>
</dbReference>
<name>A0A8I0HR44_9CORY</name>
<dbReference type="GO" id="GO:0000272">
    <property type="term" value="P:polysaccharide catabolic process"/>
    <property type="evidence" value="ECO:0007669"/>
    <property type="project" value="UniProtKB-KW"/>
</dbReference>
<dbReference type="Proteomes" id="UP000650224">
    <property type="component" value="Unassembled WGS sequence"/>
</dbReference>
<accession>A0A8I0HR44</accession>